<dbReference type="HOGENOM" id="CLU_1712045_0_0_6"/>
<feature type="chain" id="PRO_5003878293" description="Lipoprotein" evidence="1">
    <location>
        <begin position="24"/>
        <end position="153"/>
    </location>
</feature>
<dbReference type="PROSITE" id="PS51257">
    <property type="entry name" value="PROKAR_LIPOPROTEIN"/>
    <property type="match status" value="1"/>
</dbReference>
<gene>
    <name evidence="2" type="ordered locus">M5M_01565</name>
</gene>
<name>K4KH58_SIMAS</name>
<accession>K4KH58</accession>
<dbReference type="KEGG" id="saga:M5M_01565"/>
<evidence type="ECO:0000256" key="1">
    <source>
        <dbReference type="SAM" id="SignalP"/>
    </source>
</evidence>
<evidence type="ECO:0000313" key="3">
    <source>
        <dbReference type="Proteomes" id="UP000000466"/>
    </source>
</evidence>
<feature type="signal peptide" evidence="1">
    <location>
        <begin position="1"/>
        <end position="23"/>
    </location>
</feature>
<protein>
    <recommendedName>
        <fullName evidence="4">Lipoprotein</fullName>
    </recommendedName>
</protein>
<dbReference type="Proteomes" id="UP000000466">
    <property type="component" value="Chromosome"/>
</dbReference>
<reference evidence="2 3" key="1">
    <citation type="journal article" date="2013" name="Genome Announc.">
        <title>Complete genome sequence of Simiduia agarivorans SA1(T), a marine bacterium able to degrade a variety of polysaccharides.</title>
        <authorList>
            <person name="Lin S.Y."/>
            <person name="Shieh W.Y."/>
            <person name="Chen J.S."/>
            <person name="Tang S.L."/>
        </authorList>
    </citation>
    <scope>NUCLEOTIDE SEQUENCE [LARGE SCALE GENOMIC DNA]</scope>
    <source>
        <strain evidence="3">DSM 21679 / JCM 13881 / BCRC 17597 / SA1</strain>
    </source>
</reference>
<evidence type="ECO:0008006" key="4">
    <source>
        <dbReference type="Google" id="ProtNLM"/>
    </source>
</evidence>
<dbReference type="AlphaFoldDB" id="K4KH58"/>
<keyword evidence="3" id="KW-1185">Reference proteome</keyword>
<evidence type="ECO:0000313" key="2">
    <source>
        <dbReference type="EMBL" id="AFU97540.2"/>
    </source>
</evidence>
<keyword evidence="1" id="KW-0732">Signal</keyword>
<dbReference type="STRING" id="1117647.M5M_01565"/>
<dbReference type="RefSeq" id="WP_016389157.1">
    <property type="nucleotide sequence ID" value="NC_018868.3"/>
</dbReference>
<organism evidence="2 3">
    <name type="scientific">Simiduia agarivorans (strain DSM 21679 / JCM 13881 / BCRC 17597 / SA1)</name>
    <dbReference type="NCBI Taxonomy" id="1117647"/>
    <lineage>
        <taxon>Bacteria</taxon>
        <taxon>Pseudomonadati</taxon>
        <taxon>Pseudomonadota</taxon>
        <taxon>Gammaproteobacteria</taxon>
        <taxon>Cellvibrionales</taxon>
        <taxon>Cellvibrionaceae</taxon>
        <taxon>Simiduia</taxon>
    </lineage>
</organism>
<dbReference type="EMBL" id="CP003746">
    <property type="protein sequence ID" value="AFU97540.2"/>
    <property type="molecule type" value="Genomic_DNA"/>
</dbReference>
<proteinExistence type="predicted"/>
<sequence length="153" mass="17539">MWLYFRRAMIPLVAMLTACSQSGAPSLDTAKWLAFQARFCTESSELEIWETRDTDKLALLQSAFVQAQPIALDSVIKSPNHALIVVVKGEEAPETWHLTLRLDQETMALFNVKQPERSFQISTDPMLYRTLNTMLLTHMGDSLDIFRRCEMTR</sequence>